<sequence length="296" mass="33389">MKIGVIHYRTRLSETTRELIEAIEKLGHRSIYIKIHELDSYIDNGLIRVKRFNEDIDIDGGIIRSLGLYLTIDSFMKRIGVLEALSTFSTIINKPEAIVYTRDKWRSLLKLVRNGISVPDTLLTENPFSAMRFCEKQSVSVYKPLIGSLGLGSTLVNDPDIAYHLTRSLLNIGLPSYYQVFLNKPGYDFRVFVVGNDVIGAMKRVIASGWKTNIAQGARGIGINCSEYSEVCDIAIKATRILDLDYAGVDIAYDNNTNKYYVLEVNAFPQWIGLRTATGVDVAKHIVQYLIDKIKR</sequence>
<dbReference type="NCBIfam" id="TIGR00768">
    <property type="entry name" value="rimK_fam"/>
    <property type="match status" value="1"/>
</dbReference>
<evidence type="ECO:0000256" key="3">
    <source>
        <dbReference type="ARBA" id="ARBA00022840"/>
    </source>
</evidence>
<feature type="domain" description="ATP-grasp" evidence="5">
    <location>
        <begin position="108"/>
        <end position="291"/>
    </location>
</feature>
<dbReference type="EMBL" id="DTBJ01000016">
    <property type="protein sequence ID" value="HGM58413.1"/>
    <property type="molecule type" value="Genomic_DNA"/>
</dbReference>
<proteinExistence type="predicted"/>
<evidence type="ECO:0000256" key="4">
    <source>
        <dbReference type="PROSITE-ProRule" id="PRU00409"/>
    </source>
</evidence>
<evidence type="ECO:0000259" key="5">
    <source>
        <dbReference type="PROSITE" id="PS50975"/>
    </source>
</evidence>
<dbReference type="InterPro" id="IPR004666">
    <property type="entry name" value="Rp_bS6_RimK/Lys_biosynth_LsyX"/>
</dbReference>
<dbReference type="AlphaFoldDB" id="A0A7C4D9Q3"/>
<dbReference type="GO" id="GO:0016879">
    <property type="term" value="F:ligase activity, forming carbon-nitrogen bonds"/>
    <property type="evidence" value="ECO:0007669"/>
    <property type="project" value="TreeGrafter"/>
</dbReference>
<dbReference type="Gene3D" id="3.30.470.20">
    <property type="entry name" value="ATP-grasp fold, B domain"/>
    <property type="match status" value="1"/>
</dbReference>
<dbReference type="PANTHER" id="PTHR21621:SF0">
    <property type="entry name" value="BETA-CITRYLGLUTAMATE SYNTHASE B-RELATED"/>
    <property type="match status" value="1"/>
</dbReference>
<evidence type="ECO:0000313" key="6">
    <source>
        <dbReference type="EMBL" id="HGM58413.1"/>
    </source>
</evidence>
<evidence type="ECO:0000256" key="2">
    <source>
        <dbReference type="ARBA" id="ARBA00022741"/>
    </source>
</evidence>
<dbReference type="PANTHER" id="PTHR21621">
    <property type="entry name" value="RIBOSOMAL PROTEIN S6 MODIFICATION PROTEIN"/>
    <property type="match status" value="1"/>
</dbReference>
<reference evidence="6" key="1">
    <citation type="journal article" date="2020" name="mSystems">
        <title>Genome- and Community-Level Interaction Insights into Carbon Utilization and Element Cycling Functions of Hydrothermarchaeota in Hydrothermal Sediment.</title>
        <authorList>
            <person name="Zhou Z."/>
            <person name="Liu Y."/>
            <person name="Xu W."/>
            <person name="Pan J."/>
            <person name="Luo Z.H."/>
            <person name="Li M."/>
        </authorList>
    </citation>
    <scope>NUCLEOTIDE SEQUENCE [LARGE SCALE GENOMIC DNA]</scope>
    <source>
        <strain evidence="7">SpSt-622</strain>
        <strain evidence="6">SpSt-642</strain>
    </source>
</reference>
<dbReference type="GO" id="GO:0005737">
    <property type="term" value="C:cytoplasm"/>
    <property type="evidence" value="ECO:0007669"/>
    <property type="project" value="TreeGrafter"/>
</dbReference>
<dbReference type="EMBL" id="DTAN01000114">
    <property type="protein sequence ID" value="HGU65154.1"/>
    <property type="molecule type" value="Genomic_DNA"/>
</dbReference>
<accession>A0A7C4D9Q3</accession>
<evidence type="ECO:0000256" key="1">
    <source>
        <dbReference type="ARBA" id="ARBA00022723"/>
    </source>
</evidence>
<organism evidence="6">
    <name type="scientific">Staphylothermus marinus</name>
    <dbReference type="NCBI Taxonomy" id="2280"/>
    <lineage>
        <taxon>Archaea</taxon>
        <taxon>Thermoproteota</taxon>
        <taxon>Thermoprotei</taxon>
        <taxon>Desulfurococcales</taxon>
        <taxon>Desulfurococcaceae</taxon>
        <taxon>Staphylothermus</taxon>
    </lineage>
</organism>
<name>A0A7C4D9Q3_STAMA</name>
<evidence type="ECO:0000313" key="7">
    <source>
        <dbReference type="EMBL" id="HGU65154.1"/>
    </source>
</evidence>
<keyword evidence="2 4" id="KW-0547">Nucleotide-binding</keyword>
<protein>
    <submittedName>
        <fullName evidence="6">RimK family alpha-L-glutamate ligase</fullName>
    </submittedName>
</protein>
<dbReference type="InterPro" id="IPR011761">
    <property type="entry name" value="ATP-grasp"/>
</dbReference>
<keyword evidence="6" id="KW-0436">Ligase</keyword>
<dbReference type="GO" id="GO:0005524">
    <property type="term" value="F:ATP binding"/>
    <property type="evidence" value="ECO:0007669"/>
    <property type="project" value="UniProtKB-UniRule"/>
</dbReference>
<comment type="caution">
    <text evidence="6">The sequence shown here is derived from an EMBL/GenBank/DDBJ whole genome shotgun (WGS) entry which is preliminary data.</text>
</comment>
<gene>
    <name evidence="7" type="ORF">ENT92_02940</name>
    <name evidence="6" type="ORF">ENU14_02355</name>
</gene>
<keyword evidence="3 4" id="KW-0067">ATP-binding</keyword>
<dbReference type="GO" id="GO:0046872">
    <property type="term" value="F:metal ion binding"/>
    <property type="evidence" value="ECO:0007669"/>
    <property type="project" value="UniProtKB-KW"/>
</dbReference>
<dbReference type="Pfam" id="PF08443">
    <property type="entry name" value="RimK"/>
    <property type="match status" value="1"/>
</dbReference>
<dbReference type="Gene3D" id="3.40.50.20">
    <property type="match status" value="1"/>
</dbReference>
<keyword evidence="1" id="KW-0479">Metal-binding</keyword>
<dbReference type="SUPFAM" id="SSF56059">
    <property type="entry name" value="Glutathione synthetase ATP-binding domain-like"/>
    <property type="match status" value="1"/>
</dbReference>
<dbReference type="InterPro" id="IPR013651">
    <property type="entry name" value="ATP-grasp_RimK-type"/>
</dbReference>
<dbReference type="PROSITE" id="PS50975">
    <property type="entry name" value="ATP_GRASP"/>
    <property type="match status" value="1"/>
</dbReference>